<comment type="similarity">
    <text evidence="1">Belongs to the 'GDXG' lipolytic enzyme family.</text>
</comment>
<comment type="caution">
    <text evidence="5">The sequence shown here is derived from an EMBL/GenBank/DDBJ whole genome shotgun (WGS) entry which is preliminary data.</text>
</comment>
<dbReference type="PROSITE" id="PS01174">
    <property type="entry name" value="LIPASE_GDXG_SER"/>
    <property type="match status" value="1"/>
</dbReference>
<dbReference type="InterPro" id="IPR033140">
    <property type="entry name" value="Lipase_GDXG_put_SER_AS"/>
</dbReference>
<evidence type="ECO:0000313" key="6">
    <source>
        <dbReference type="Proteomes" id="UP001156691"/>
    </source>
</evidence>
<dbReference type="EMBL" id="BSNS01000002">
    <property type="protein sequence ID" value="GLQ53046.1"/>
    <property type="molecule type" value="Genomic_DNA"/>
</dbReference>
<dbReference type="PANTHER" id="PTHR48081">
    <property type="entry name" value="AB HYDROLASE SUPERFAMILY PROTEIN C4A8.06C"/>
    <property type="match status" value="1"/>
</dbReference>
<dbReference type="Proteomes" id="UP001156691">
    <property type="component" value="Unassembled WGS sequence"/>
</dbReference>
<evidence type="ECO:0000256" key="1">
    <source>
        <dbReference type="ARBA" id="ARBA00010515"/>
    </source>
</evidence>
<evidence type="ECO:0000256" key="3">
    <source>
        <dbReference type="PROSITE-ProRule" id="PRU10038"/>
    </source>
</evidence>
<dbReference type="Pfam" id="PF20434">
    <property type="entry name" value="BD-FAE"/>
    <property type="match status" value="1"/>
</dbReference>
<evidence type="ECO:0000259" key="4">
    <source>
        <dbReference type="Pfam" id="PF20434"/>
    </source>
</evidence>
<keyword evidence="2" id="KW-0378">Hydrolase</keyword>
<dbReference type="InterPro" id="IPR029058">
    <property type="entry name" value="AB_hydrolase_fold"/>
</dbReference>
<accession>A0ABQ5VZH9</accession>
<protein>
    <submittedName>
        <fullName evidence="5">Lipase</fullName>
    </submittedName>
</protein>
<proteinExistence type="inferred from homology"/>
<reference evidence="6" key="1">
    <citation type="journal article" date="2019" name="Int. J. Syst. Evol. Microbiol.">
        <title>The Global Catalogue of Microorganisms (GCM) 10K type strain sequencing project: providing services to taxonomists for standard genome sequencing and annotation.</title>
        <authorList>
            <consortium name="The Broad Institute Genomics Platform"/>
            <consortium name="The Broad Institute Genome Sequencing Center for Infectious Disease"/>
            <person name="Wu L."/>
            <person name="Ma J."/>
        </authorList>
    </citation>
    <scope>NUCLEOTIDE SEQUENCE [LARGE SCALE GENOMIC DNA]</scope>
    <source>
        <strain evidence="6">NBRC 112416</strain>
    </source>
</reference>
<feature type="active site" evidence="3">
    <location>
        <position position="166"/>
    </location>
</feature>
<dbReference type="Gene3D" id="3.40.50.1820">
    <property type="entry name" value="alpha/beta hydrolase"/>
    <property type="match status" value="1"/>
</dbReference>
<dbReference type="InterPro" id="IPR050300">
    <property type="entry name" value="GDXG_lipolytic_enzyme"/>
</dbReference>
<dbReference type="PANTHER" id="PTHR48081:SF33">
    <property type="entry name" value="KYNURENINE FORMAMIDASE"/>
    <property type="match status" value="1"/>
</dbReference>
<organism evidence="5 6">
    <name type="scientific">Devosia nitrariae</name>
    <dbReference type="NCBI Taxonomy" id="2071872"/>
    <lineage>
        <taxon>Bacteria</taxon>
        <taxon>Pseudomonadati</taxon>
        <taxon>Pseudomonadota</taxon>
        <taxon>Alphaproteobacteria</taxon>
        <taxon>Hyphomicrobiales</taxon>
        <taxon>Devosiaceae</taxon>
        <taxon>Devosia</taxon>
    </lineage>
</organism>
<dbReference type="InterPro" id="IPR049492">
    <property type="entry name" value="BD-FAE-like_dom"/>
</dbReference>
<dbReference type="SUPFAM" id="SSF53474">
    <property type="entry name" value="alpha/beta-Hydrolases"/>
    <property type="match status" value="1"/>
</dbReference>
<keyword evidence="6" id="KW-1185">Reference proteome</keyword>
<name>A0ABQ5VZH9_9HYPH</name>
<evidence type="ECO:0000313" key="5">
    <source>
        <dbReference type="EMBL" id="GLQ53046.1"/>
    </source>
</evidence>
<gene>
    <name evidence="5" type="ORF">GCM10010862_03040</name>
</gene>
<sequence>MVRRVLFWILGIIVVLALVIFLAFQLSPWPSVAIIQQVFSRGDQASEAALEKYVPDNIITRQDLTYGEGRDEIFDVNYPEGTQGPLPTIVWVHGGGWVAGSKQGVANYLKILTGHGYTTIGLEYAHGFGVTYPGPVEQVNAALGYLVANAAEYNIDPQTIILAGDSAGAQIAAQIALLTTDPAYASEIGIAPTLSAEQLNAVILVSGAYDIANVALGGEYGGFVKTVLWAYSGTKNFMSDARFKLASITEHVTDAFPPAFVSSGNGDPLAPQAKALVERLEALGVETDSLFFPTDYSPTLPHEYQFNLDIEAGRQALERILAFTGARTSSRIAD</sequence>
<feature type="domain" description="BD-FAE-like" evidence="4">
    <location>
        <begin position="75"/>
        <end position="274"/>
    </location>
</feature>
<evidence type="ECO:0000256" key="2">
    <source>
        <dbReference type="ARBA" id="ARBA00022801"/>
    </source>
</evidence>